<dbReference type="GO" id="GO:0016747">
    <property type="term" value="F:acyltransferase activity, transferring groups other than amino-acyl groups"/>
    <property type="evidence" value="ECO:0007669"/>
    <property type="project" value="InterPro"/>
</dbReference>
<dbReference type="Pfam" id="PF01757">
    <property type="entry name" value="Acyl_transf_3"/>
    <property type="match status" value="1"/>
</dbReference>
<dbReference type="RefSeq" id="WP_008938522.1">
    <property type="nucleotide sequence ID" value="NZ_APAT01000015.1"/>
</dbReference>
<keyword evidence="1" id="KW-0812">Transmembrane</keyword>
<evidence type="ECO:0000259" key="3">
    <source>
        <dbReference type="Pfam" id="PF19040"/>
    </source>
</evidence>
<dbReference type="InterPro" id="IPR050879">
    <property type="entry name" value="Acyltransferase_3"/>
</dbReference>
<protein>
    <submittedName>
        <fullName evidence="4">Acyltransferase</fullName>
    </submittedName>
</protein>
<feature type="transmembrane region" description="Helical" evidence="1">
    <location>
        <begin position="76"/>
        <end position="96"/>
    </location>
</feature>
<feature type="transmembrane region" description="Helical" evidence="1">
    <location>
        <begin position="219"/>
        <end position="240"/>
    </location>
</feature>
<dbReference type="Proteomes" id="UP000011960">
    <property type="component" value="Unassembled WGS sequence"/>
</dbReference>
<feature type="transmembrane region" description="Helical" evidence="1">
    <location>
        <begin position="31"/>
        <end position="55"/>
    </location>
</feature>
<sequence>MAHRLNYIPQLDGLRAISVLLVILFHSERDWLPGGFVGVDVFFLLSGFLITQIIFKSLKDGSYSYLSFIGGRIRRLFPAYLFMVAGCLVIAPFILLPKEFEGLAASALSSLTFLSNIFFYNNLGYFDTSAEQQLLLHTWSLAVEWQFYFLFPVFLWASFKLTGRIIPLLILLFVLSLVFCVVFTPQNPQFTFFMFPSRAWELVLGGILGMVYARHQLRFRMGVLFSLIGFLLLGYSVVFFNENTVFPGSAAIIPIAGAALIVGNSVFEPQGLVARLLGNRFLVLIGRMSYSLYLWHWPILVYARFYLGDELSLAQLGFCWFLTFSLSYLSWRFVESGLKGHPILTGEFKPYVFAVLATFPLAACAGLVMVNDGFGQRVPGKAMQFVEFNKWPDFGDCQTDYRKDQYYSCRLGSGKQPEEWLVWGDSHAQTLIWGIGALANERSLAVHQITKGGCPPIFFGVPIKSNIDKEACVQSQHAVWDYINSHPSIHTVFMSARWHFYRHSVLANADANADGEDGFDRALRETVRLLIEKGLRVVVVDSLPEPGFDVAKVLARDEMLSKTSEVAFDDALPPMQSLPSISDLVGKGLAVISFNEILCPDGICSVRQDDRMLYFDEDHLAKSGVEKIRSCLESVFVSSKESWSRLESTESRSCQVQTSQTQ</sequence>
<gene>
    <name evidence="4" type="ORF">MSNKSG1_06878</name>
</gene>
<keyword evidence="4" id="KW-0012">Acyltransferase</keyword>
<dbReference type="InterPro" id="IPR002656">
    <property type="entry name" value="Acyl_transf_3_dom"/>
</dbReference>
<feature type="domain" description="SGNH" evidence="3">
    <location>
        <begin position="397"/>
        <end position="629"/>
    </location>
</feature>
<dbReference type="OrthoDB" id="9767863at2"/>
<evidence type="ECO:0000313" key="5">
    <source>
        <dbReference type="Proteomes" id="UP000011960"/>
    </source>
</evidence>
<dbReference type="PANTHER" id="PTHR23028">
    <property type="entry name" value="ACETYLTRANSFERASE"/>
    <property type="match status" value="1"/>
</dbReference>
<feature type="domain" description="Acyltransferase 3" evidence="2">
    <location>
        <begin position="9"/>
        <end position="330"/>
    </location>
</feature>
<name>M7CTS2_9GAMM</name>
<evidence type="ECO:0000256" key="1">
    <source>
        <dbReference type="SAM" id="Phobius"/>
    </source>
</evidence>
<reference evidence="4 5" key="1">
    <citation type="journal article" date="2013" name="Genome Announc.">
        <title>Genome Sequence of Hydrothermal Arsenic-Respiring Bacterium Marinobacter santoriniensis NKSG1T.</title>
        <authorList>
            <person name="Handley K.M."/>
            <person name="Upton M."/>
            <person name="Beatson S.A."/>
            <person name="Hery M."/>
            <person name="Lloyd J.R."/>
        </authorList>
    </citation>
    <scope>NUCLEOTIDE SEQUENCE [LARGE SCALE GENOMIC DNA]</scope>
    <source>
        <strain evidence="4 5">NKSG1</strain>
    </source>
</reference>
<evidence type="ECO:0000313" key="4">
    <source>
        <dbReference type="EMBL" id="EMP55575.1"/>
    </source>
</evidence>
<dbReference type="AlphaFoldDB" id="M7CTS2"/>
<dbReference type="STRING" id="1288826.MSNKSG1_06878"/>
<feature type="transmembrane region" description="Helical" evidence="1">
    <location>
        <begin position="351"/>
        <end position="370"/>
    </location>
</feature>
<proteinExistence type="predicted"/>
<feature type="transmembrane region" description="Helical" evidence="1">
    <location>
        <begin position="313"/>
        <end position="331"/>
    </location>
</feature>
<keyword evidence="1" id="KW-1133">Transmembrane helix</keyword>
<comment type="caution">
    <text evidence="4">The sequence shown here is derived from an EMBL/GenBank/DDBJ whole genome shotgun (WGS) entry which is preliminary data.</text>
</comment>
<dbReference type="GO" id="GO:0009103">
    <property type="term" value="P:lipopolysaccharide biosynthetic process"/>
    <property type="evidence" value="ECO:0007669"/>
    <property type="project" value="TreeGrafter"/>
</dbReference>
<dbReference type="PATRIC" id="fig|1288826.3.peg.1340"/>
<dbReference type="PANTHER" id="PTHR23028:SF53">
    <property type="entry name" value="ACYL_TRANSF_3 DOMAIN-CONTAINING PROTEIN"/>
    <property type="match status" value="1"/>
</dbReference>
<feature type="transmembrane region" description="Helical" evidence="1">
    <location>
        <begin position="288"/>
        <end position="307"/>
    </location>
</feature>
<dbReference type="InterPro" id="IPR043968">
    <property type="entry name" value="SGNH"/>
</dbReference>
<organism evidence="4 5">
    <name type="scientific">Marinobacter santoriniensis NKSG1</name>
    <dbReference type="NCBI Taxonomy" id="1288826"/>
    <lineage>
        <taxon>Bacteria</taxon>
        <taxon>Pseudomonadati</taxon>
        <taxon>Pseudomonadota</taxon>
        <taxon>Gammaproteobacteria</taxon>
        <taxon>Pseudomonadales</taxon>
        <taxon>Marinobacteraceae</taxon>
        <taxon>Marinobacter</taxon>
    </lineage>
</organism>
<feature type="transmembrane region" description="Helical" evidence="1">
    <location>
        <begin position="134"/>
        <end position="159"/>
    </location>
</feature>
<dbReference type="Pfam" id="PF19040">
    <property type="entry name" value="SGNH"/>
    <property type="match status" value="1"/>
</dbReference>
<keyword evidence="1" id="KW-0472">Membrane</keyword>
<keyword evidence="5" id="KW-1185">Reference proteome</keyword>
<feature type="transmembrane region" description="Helical" evidence="1">
    <location>
        <begin position="102"/>
        <end position="122"/>
    </location>
</feature>
<evidence type="ECO:0000259" key="2">
    <source>
        <dbReference type="Pfam" id="PF01757"/>
    </source>
</evidence>
<feature type="transmembrane region" description="Helical" evidence="1">
    <location>
        <begin position="165"/>
        <end position="184"/>
    </location>
</feature>
<keyword evidence="4" id="KW-0808">Transferase</keyword>
<dbReference type="EMBL" id="APAT01000015">
    <property type="protein sequence ID" value="EMP55575.1"/>
    <property type="molecule type" value="Genomic_DNA"/>
</dbReference>
<accession>M7CTS2</accession>
<feature type="transmembrane region" description="Helical" evidence="1">
    <location>
        <begin position="246"/>
        <end position="267"/>
    </location>
</feature>
<dbReference type="eggNOG" id="COG1835">
    <property type="taxonomic scope" value="Bacteria"/>
</dbReference>
<dbReference type="GO" id="GO:0016020">
    <property type="term" value="C:membrane"/>
    <property type="evidence" value="ECO:0007669"/>
    <property type="project" value="TreeGrafter"/>
</dbReference>